<gene>
    <name evidence="11" type="ORF">CROS1312_LOCUS848</name>
</gene>
<evidence type="ECO:0000256" key="2">
    <source>
        <dbReference type="ARBA" id="ARBA00004441"/>
    </source>
</evidence>
<keyword evidence="4" id="KW-0813">Transport</keyword>
<comment type="similarity">
    <text evidence="3">Belongs to the plastid outer envelope porin OEP21 (TC 1.B.29) family.</text>
</comment>
<organism evidence="11">
    <name type="scientific">Chloropicon roscoffensis</name>
    <dbReference type="NCBI Taxonomy" id="1461544"/>
    <lineage>
        <taxon>Eukaryota</taxon>
        <taxon>Viridiplantae</taxon>
        <taxon>Chlorophyta</taxon>
        <taxon>Chloropicophyceae</taxon>
        <taxon>Chloropicales</taxon>
        <taxon>Chloropicaceae</taxon>
        <taxon>Chloropicon</taxon>
    </lineage>
</organism>
<dbReference type="GO" id="GO:0008308">
    <property type="term" value="F:voltage-gated monoatomic anion channel activity"/>
    <property type="evidence" value="ECO:0007669"/>
    <property type="project" value="InterPro"/>
</dbReference>
<keyword evidence="8" id="KW-0406">Ion transport</keyword>
<accession>A0A7S2T9A6</accession>
<dbReference type="PANTHER" id="PTHR35993">
    <property type="entry name" value="OUTER ENVELOPE PORE PROTEIN 21B, CHLOROPLASTIC"/>
    <property type="match status" value="1"/>
</dbReference>
<evidence type="ECO:0000256" key="4">
    <source>
        <dbReference type="ARBA" id="ARBA00022448"/>
    </source>
</evidence>
<evidence type="ECO:0000256" key="5">
    <source>
        <dbReference type="ARBA" id="ARBA00022528"/>
    </source>
</evidence>
<evidence type="ECO:0000256" key="3">
    <source>
        <dbReference type="ARBA" id="ARBA00009945"/>
    </source>
</evidence>
<dbReference type="GO" id="GO:0044070">
    <property type="term" value="P:regulation of monoatomic anion transport"/>
    <property type="evidence" value="ECO:0007669"/>
    <property type="project" value="InterPro"/>
</dbReference>
<evidence type="ECO:0000313" key="11">
    <source>
        <dbReference type="EMBL" id="CAD9721580.1"/>
    </source>
</evidence>
<evidence type="ECO:0000256" key="10">
    <source>
        <dbReference type="ARBA" id="ARBA00024941"/>
    </source>
</evidence>
<keyword evidence="9" id="KW-0472">Membrane</keyword>
<dbReference type="GO" id="GO:0009707">
    <property type="term" value="C:chloroplast outer membrane"/>
    <property type="evidence" value="ECO:0007669"/>
    <property type="project" value="UniProtKB-SubCell"/>
</dbReference>
<protein>
    <submittedName>
        <fullName evidence="11">Uncharacterized protein</fullName>
    </submittedName>
</protein>
<sequence>METRLEYDNKKRSLELHATEHFVSDDSVVLTVQGKLNTKTGACQGGLSLRKRFFPEATNRWYTRADLGASYETATDEIRYGAEAKKSFELTADGLLTLDVEGGVQISAARRRTWNGRVEVSQKIFNFTEDQDLKLKVGYDAAKRRPYGQIRENNWTLDTDFRKNWSLKYDL</sequence>
<name>A0A7S2T9A6_9CHLO</name>
<dbReference type="AlphaFoldDB" id="A0A7S2T9A6"/>
<keyword evidence="5" id="KW-0150">Chloroplast</keyword>
<evidence type="ECO:0000256" key="8">
    <source>
        <dbReference type="ARBA" id="ARBA00023065"/>
    </source>
</evidence>
<dbReference type="EMBL" id="HBHM01001135">
    <property type="protein sequence ID" value="CAD9721580.1"/>
    <property type="molecule type" value="Transcribed_RNA"/>
</dbReference>
<evidence type="ECO:0000256" key="1">
    <source>
        <dbReference type="ARBA" id="ARBA00004396"/>
    </source>
</evidence>
<keyword evidence="6" id="KW-0934">Plastid</keyword>
<comment type="function">
    <text evidence="10">Voltage-dependent rectifying anion channel that facilitates the translocation between chloroplast and cytoplasm of phosphorylated carbohydrates such as triosephosphate, 3-phosphoglycerate and inorganic phosphate (Pi) depending of ATP to triosephosphate ratio in the plastidial intermembrane space; in high triosephosphate/ATP conditions (e.g. photosynthesis), export of triosphosphate from chloroplast (outward rectifying channels), but in high ATP/triosephosphate conditions (e.g. dark phase), import of phosphosolutes (inward rectifying channels).</text>
</comment>
<reference evidence="11" key="1">
    <citation type="submission" date="2021-01" db="EMBL/GenBank/DDBJ databases">
        <authorList>
            <person name="Corre E."/>
            <person name="Pelletier E."/>
            <person name="Niang G."/>
            <person name="Scheremetjew M."/>
            <person name="Finn R."/>
            <person name="Kale V."/>
            <person name="Holt S."/>
            <person name="Cochrane G."/>
            <person name="Meng A."/>
            <person name="Brown T."/>
            <person name="Cohen L."/>
        </authorList>
    </citation>
    <scope>NUCLEOTIDE SEQUENCE</scope>
    <source>
        <strain evidence="11">RCC2335</strain>
    </source>
</reference>
<comment type="subcellular location">
    <subcellularLocation>
        <location evidence="1">Plastid</location>
        <location evidence="1">Chloroplast outer membrane</location>
        <topology evidence="1">Multi-pass membrane protein</topology>
    </subcellularLocation>
    <subcellularLocation>
        <location evidence="2">Plastid</location>
        <location evidence="2">Etioplast membrane</location>
        <topology evidence="2">Multi-pass membrane protein</topology>
    </subcellularLocation>
</comment>
<dbReference type="InterPro" id="IPR034575">
    <property type="entry name" value="OEP21"/>
</dbReference>
<evidence type="ECO:0000256" key="7">
    <source>
        <dbReference type="ARBA" id="ARBA00022692"/>
    </source>
</evidence>
<evidence type="ECO:0000256" key="9">
    <source>
        <dbReference type="ARBA" id="ARBA00023136"/>
    </source>
</evidence>
<dbReference type="PANTHER" id="PTHR35993:SF1">
    <property type="entry name" value="OUTER ENVELOPE PORE PROTEIN 21B, CHLOROPLASTIC"/>
    <property type="match status" value="1"/>
</dbReference>
<dbReference type="GO" id="GO:0034426">
    <property type="term" value="C:etioplast membrane"/>
    <property type="evidence" value="ECO:0007669"/>
    <property type="project" value="UniProtKB-SubCell"/>
</dbReference>
<evidence type="ECO:0000256" key="6">
    <source>
        <dbReference type="ARBA" id="ARBA00022640"/>
    </source>
</evidence>
<keyword evidence="7" id="KW-0812">Transmembrane</keyword>
<proteinExistence type="inferred from homology"/>